<feature type="non-terminal residue" evidence="1">
    <location>
        <position position="118"/>
    </location>
</feature>
<organism evidence="1">
    <name type="scientific">Tanacetum cinerariifolium</name>
    <name type="common">Dalmatian daisy</name>
    <name type="synonym">Chrysanthemum cinerariifolium</name>
    <dbReference type="NCBI Taxonomy" id="118510"/>
    <lineage>
        <taxon>Eukaryota</taxon>
        <taxon>Viridiplantae</taxon>
        <taxon>Streptophyta</taxon>
        <taxon>Embryophyta</taxon>
        <taxon>Tracheophyta</taxon>
        <taxon>Spermatophyta</taxon>
        <taxon>Magnoliopsida</taxon>
        <taxon>eudicotyledons</taxon>
        <taxon>Gunneridae</taxon>
        <taxon>Pentapetalae</taxon>
        <taxon>asterids</taxon>
        <taxon>campanulids</taxon>
        <taxon>Asterales</taxon>
        <taxon>Asteraceae</taxon>
        <taxon>Asteroideae</taxon>
        <taxon>Anthemideae</taxon>
        <taxon>Anthemidinae</taxon>
        <taxon>Tanacetum</taxon>
    </lineage>
</organism>
<dbReference type="EMBL" id="BKCJ010425985">
    <property type="protein sequence ID" value="GFA44913.1"/>
    <property type="molecule type" value="Genomic_DNA"/>
</dbReference>
<protein>
    <submittedName>
        <fullName evidence="1">Uncharacterized protein</fullName>
    </submittedName>
</protein>
<accession>A0A699JNW0</accession>
<sequence length="118" mass="13290">MDDSRSALCRLRLDAVFNFQTPSLNRSRWRRFMLAMPSPCFMDCCFDFFSFATQVLAEVCASGPETIVHSTSCCFYAESAFFRAWLEAVTSPLRNAVVVLIISSTDFGMLSCRSLISL</sequence>
<gene>
    <name evidence="1" type="ORF">Tci_616885</name>
</gene>
<evidence type="ECO:0000313" key="1">
    <source>
        <dbReference type="EMBL" id="GFA44913.1"/>
    </source>
</evidence>
<dbReference type="AlphaFoldDB" id="A0A699JNW0"/>
<comment type="caution">
    <text evidence="1">The sequence shown here is derived from an EMBL/GenBank/DDBJ whole genome shotgun (WGS) entry which is preliminary data.</text>
</comment>
<proteinExistence type="predicted"/>
<reference evidence="1" key="1">
    <citation type="journal article" date="2019" name="Sci. Rep.">
        <title>Draft genome of Tanacetum cinerariifolium, the natural source of mosquito coil.</title>
        <authorList>
            <person name="Yamashiro T."/>
            <person name="Shiraishi A."/>
            <person name="Satake H."/>
            <person name="Nakayama K."/>
        </authorList>
    </citation>
    <scope>NUCLEOTIDE SEQUENCE</scope>
</reference>
<name>A0A699JNW0_TANCI</name>